<evidence type="ECO:0000313" key="12">
    <source>
        <dbReference type="Proteomes" id="UP000010473"/>
    </source>
</evidence>
<dbReference type="OrthoDB" id="9805788at2"/>
<dbReference type="GO" id="GO:0005886">
    <property type="term" value="C:plasma membrane"/>
    <property type="evidence" value="ECO:0007669"/>
    <property type="project" value="UniProtKB-SubCell"/>
</dbReference>
<dbReference type="PANTHER" id="PTHR13285:SF23">
    <property type="entry name" value="TEICHOIC ACID D-ALANYLTRANSFERASE"/>
    <property type="match status" value="1"/>
</dbReference>
<dbReference type="Pfam" id="PF03062">
    <property type="entry name" value="MBOAT"/>
    <property type="match status" value="1"/>
</dbReference>
<sequence length="527" mass="60541">MLFNSFEFVFLFLPITLIGFYLISKNKQAIRQQIPLAWLVITSLFFYGWWNPKNLPLIIISMLCNYGLGYLLGNKLNNQISKKTILFLGICFNLGFIGYYKYANFFIDNFNQVIGTDFNLGTIILPLGISFFTFQQIAYLVDAYQGETKEYSLLKYVLFVSYFPQLIAGPIVHHKDILPQFKKTETYQFNSQILAIGLTIFVAGLFKKVIFADSMAEYANLAFNAAAKGINLTFSESWIGALAYTLQLYFDFSGYSDMAIGAAYMFGIKLPLNFNSPYKAISIVDFWRRWHITLSNFLRDYLYIPLGGNRKGKIRRHGNLMITMLLGGFWHGAGWTYVFWGGLHGAYLVINHLYRSWRQARGHNLKQDGWLLKGIGWLVTFLAVVVSWVFFRADSFATATSILGSMIGLNGIQLPAFLETQLAFMRNWGVGFLGFTMDVGISQKYATFGVFLLLLIAWFTPNTQQWMGIYNPTLNESTSEPYQKWPHKFWQNLTWKPNNIWTVIMAGITTASLLCFTRVSEFLYFQF</sequence>
<evidence type="ECO:0000256" key="6">
    <source>
        <dbReference type="ARBA" id="ARBA00022989"/>
    </source>
</evidence>
<feature type="transmembrane region" description="Helical" evidence="10">
    <location>
        <begin position="187"/>
        <end position="206"/>
    </location>
</feature>
<dbReference type="EMBL" id="CP003653">
    <property type="protein sequence ID" value="AFZ37210.1"/>
    <property type="molecule type" value="Genomic_DNA"/>
</dbReference>
<evidence type="ECO:0000256" key="1">
    <source>
        <dbReference type="ARBA" id="ARBA00004651"/>
    </source>
</evidence>
<evidence type="ECO:0000256" key="2">
    <source>
        <dbReference type="ARBA" id="ARBA00010323"/>
    </source>
</evidence>
<proteinExistence type="inferred from homology"/>
<evidence type="ECO:0000256" key="5">
    <source>
        <dbReference type="ARBA" id="ARBA00022692"/>
    </source>
</evidence>
<evidence type="ECO:0000256" key="7">
    <source>
        <dbReference type="ARBA" id="ARBA00023136"/>
    </source>
</evidence>
<feature type="transmembrane region" description="Helical" evidence="10">
    <location>
        <begin position="35"/>
        <end position="50"/>
    </location>
</feature>
<dbReference type="Proteomes" id="UP000010473">
    <property type="component" value="Chromosome"/>
</dbReference>
<dbReference type="AlphaFoldDB" id="K9XX82"/>
<keyword evidence="6 10" id="KW-1133">Transmembrane helix</keyword>
<feature type="transmembrane region" description="Helical" evidence="10">
    <location>
        <begin position="56"/>
        <end position="73"/>
    </location>
</feature>
<dbReference type="KEGG" id="scs:Sta7437_3714"/>
<evidence type="ECO:0000256" key="8">
    <source>
        <dbReference type="ARBA" id="ARBA00023315"/>
    </source>
</evidence>
<feature type="transmembrane region" description="Helical" evidence="10">
    <location>
        <begin position="123"/>
        <end position="141"/>
    </location>
</feature>
<keyword evidence="7 9" id="KW-0472">Membrane</keyword>
<dbReference type="HOGENOM" id="CLU_025255_1_1_3"/>
<dbReference type="GO" id="GO:0016746">
    <property type="term" value="F:acyltransferase activity"/>
    <property type="evidence" value="ECO:0007669"/>
    <property type="project" value="UniProtKB-KW"/>
</dbReference>
<feature type="transmembrane region" description="Helical" evidence="10">
    <location>
        <begin position="6"/>
        <end position="23"/>
    </location>
</feature>
<keyword evidence="3 9" id="KW-1003">Cell membrane</keyword>
<dbReference type="PATRIC" id="fig|111780.3.peg.3844"/>
<dbReference type="RefSeq" id="WP_015194871.1">
    <property type="nucleotide sequence ID" value="NC_019748.1"/>
</dbReference>
<dbReference type="eggNOG" id="COG1696">
    <property type="taxonomic scope" value="Bacteria"/>
</dbReference>
<evidence type="ECO:0000256" key="10">
    <source>
        <dbReference type="SAM" id="Phobius"/>
    </source>
</evidence>
<keyword evidence="8 9" id="KW-0012">Acyltransferase</keyword>
<dbReference type="InterPro" id="IPR004299">
    <property type="entry name" value="MBOAT_fam"/>
</dbReference>
<evidence type="ECO:0000256" key="3">
    <source>
        <dbReference type="ARBA" id="ARBA00022475"/>
    </source>
</evidence>
<accession>K9XX82</accession>
<dbReference type="PIRSF" id="PIRSF500217">
    <property type="entry name" value="AlgI"/>
    <property type="match status" value="1"/>
</dbReference>
<feature type="transmembrane region" description="Helical" evidence="10">
    <location>
        <begin position="85"/>
        <end position="103"/>
    </location>
</feature>
<keyword evidence="12" id="KW-1185">Reference proteome</keyword>
<feature type="transmembrane region" description="Helical" evidence="10">
    <location>
        <begin position="500"/>
        <end position="519"/>
    </location>
</feature>
<reference evidence="12" key="1">
    <citation type="journal article" date="2013" name="Proc. Natl. Acad. Sci. U.S.A.">
        <title>Improving the coverage of the cyanobacterial phylum using diversity-driven genome sequencing.</title>
        <authorList>
            <person name="Shih P.M."/>
            <person name="Wu D."/>
            <person name="Latifi A."/>
            <person name="Axen S.D."/>
            <person name="Fewer D.P."/>
            <person name="Talla E."/>
            <person name="Calteau A."/>
            <person name="Cai F."/>
            <person name="Tandeau de Marsac N."/>
            <person name="Rippka R."/>
            <person name="Herdman M."/>
            <person name="Sivonen K."/>
            <person name="Coursin T."/>
            <person name="Laurent T."/>
            <person name="Goodwin L."/>
            <person name="Nolan M."/>
            <person name="Davenport K.W."/>
            <person name="Han C.S."/>
            <person name="Rubin E.M."/>
            <person name="Eisen J.A."/>
            <person name="Woyke T."/>
            <person name="Gugger M."/>
            <person name="Kerfeld C.A."/>
        </authorList>
    </citation>
    <scope>NUCLEOTIDE SEQUENCE [LARGE SCALE GENOMIC DNA]</scope>
    <source>
        <strain evidence="12">ATCC 29371 / PCC 7437</strain>
    </source>
</reference>
<dbReference type="PIRSF" id="PIRSF016636">
    <property type="entry name" value="AlgI_DltB"/>
    <property type="match status" value="1"/>
</dbReference>
<protein>
    <submittedName>
        <fullName evidence="11">Membrane bound O-acyl transferase MBOAT family protein</fullName>
    </submittedName>
</protein>
<feature type="transmembrane region" description="Helical" evidence="10">
    <location>
        <begin position="445"/>
        <end position="461"/>
    </location>
</feature>
<dbReference type="InterPro" id="IPR051085">
    <property type="entry name" value="MB_O-acyltransferase"/>
</dbReference>
<dbReference type="PANTHER" id="PTHR13285">
    <property type="entry name" value="ACYLTRANSFERASE"/>
    <property type="match status" value="1"/>
</dbReference>
<feature type="transmembrane region" description="Helical" evidence="10">
    <location>
        <begin position="320"/>
        <end position="350"/>
    </location>
</feature>
<evidence type="ECO:0000256" key="9">
    <source>
        <dbReference type="PIRNR" id="PIRNR016636"/>
    </source>
</evidence>
<comment type="subcellular location">
    <subcellularLocation>
        <location evidence="1">Cell membrane</location>
        <topology evidence="1">Multi-pass membrane protein</topology>
    </subcellularLocation>
</comment>
<gene>
    <name evidence="11" type="ordered locus">Sta7437_3714</name>
</gene>
<organism evidence="11 12">
    <name type="scientific">Stanieria cyanosphaera (strain ATCC 29371 / PCC 7437)</name>
    <dbReference type="NCBI Taxonomy" id="111780"/>
    <lineage>
        <taxon>Bacteria</taxon>
        <taxon>Bacillati</taxon>
        <taxon>Cyanobacteriota</taxon>
        <taxon>Cyanophyceae</taxon>
        <taxon>Pleurocapsales</taxon>
        <taxon>Dermocarpellaceae</taxon>
        <taxon>Stanieria</taxon>
    </lineage>
</organism>
<feature type="transmembrane region" description="Helical" evidence="10">
    <location>
        <begin position="153"/>
        <end position="172"/>
    </location>
</feature>
<evidence type="ECO:0000256" key="4">
    <source>
        <dbReference type="ARBA" id="ARBA00022679"/>
    </source>
</evidence>
<name>K9XX82_STAC7</name>
<comment type="similarity">
    <text evidence="2 9">Belongs to the membrane-bound acyltransferase family.</text>
</comment>
<feature type="transmembrane region" description="Helical" evidence="10">
    <location>
        <begin position="370"/>
        <end position="391"/>
    </location>
</feature>
<keyword evidence="4 9" id="KW-0808">Transferase</keyword>
<evidence type="ECO:0000313" key="11">
    <source>
        <dbReference type="EMBL" id="AFZ37210.1"/>
    </source>
</evidence>
<dbReference type="STRING" id="111780.Sta7437_3714"/>
<keyword evidence="5 10" id="KW-0812">Transmembrane</keyword>
<dbReference type="GO" id="GO:0042121">
    <property type="term" value="P:alginic acid biosynthetic process"/>
    <property type="evidence" value="ECO:0007669"/>
    <property type="project" value="InterPro"/>
</dbReference>
<dbReference type="InterPro" id="IPR028362">
    <property type="entry name" value="AlgI"/>
</dbReference>
<dbReference type="InterPro" id="IPR024194">
    <property type="entry name" value="Ac/AlaTfrase_AlgI/DltB"/>
</dbReference>